<dbReference type="GO" id="GO:0007165">
    <property type="term" value="P:signal transduction"/>
    <property type="evidence" value="ECO:0007669"/>
    <property type="project" value="InterPro"/>
</dbReference>
<dbReference type="AlphaFoldDB" id="A0A4R6S706"/>
<dbReference type="Pfam" id="PF13676">
    <property type="entry name" value="TIR_2"/>
    <property type="match status" value="1"/>
</dbReference>
<keyword evidence="3" id="KW-1185">Reference proteome</keyword>
<protein>
    <submittedName>
        <fullName evidence="2">TIR domain-containing protein</fullName>
    </submittedName>
</protein>
<gene>
    <name evidence="2" type="ORF">EV186_105219</name>
</gene>
<sequence length="201" mass="23407">MICRVPGYEFDVFISYSQRGSAQKWLKNHFLAKLEDCLADQGAQSPRVFWDRTMHKGVHWPSQLQKALHRSKIMIAVLTPLYFTSPWCMAELRSMYAREQLLGLADTARPQGLIYPILYSDSQNFPAEESLHRAWWDFKALATPEPVFQESRDWHSFHLLVSKFAEDVVDLLNEVPPWRADYPLIDPPDPLLQPPPKLPRF</sequence>
<organism evidence="2 3">
    <name type="scientific">Labedaea rhizosphaerae</name>
    <dbReference type="NCBI Taxonomy" id="598644"/>
    <lineage>
        <taxon>Bacteria</taxon>
        <taxon>Bacillati</taxon>
        <taxon>Actinomycetota</taxon>
        <taxon>Actinomycetes</taxon>
        <taxon>Pseudonocardiales</taxon>
        <taxon>Pseudonocardiaceae</taxon>
        <taxon>Labedaea</taxon>
    </lineage>
</organism>
<evidence type="ECO:0000259" key="1">
    <source>
        <dbReference type="PROSITE" id="PS50104"/>
    </source>
</evidence>
<accession>A0A4R6S706</accession>
<evidence type="ECO:0000313" key="2">
    <source>
        <dbReference type="EMBL" id="TDP94987.1"/>
    </source>
</evidence>
<dbReference type="EMBL" id="SNXZ01000005">
    <property type="protein sequence ID" value="TDP94987.1"/>
    <property type="molecule type" value="Genomic_DNA"/>
</dbReference>
<dbReference type="PROSITE" id="PS50104">
    <property type="entry name" value="TIR"/>
    <property type="match status" value="1"/>
</dbReference>
<dbReference type="SMART" id="SM00255">
    <property type="entry name" value="TIR"/>
    <property type="match status" value="1"/>
</dbReference>
<comment type="caution">
    <text evidence="2">The sequence shown here is derived from an EMBL/GenBank/DDBJ whole genome shotgun (WGS) entry which is preliminary data.</text>
</comment>
<reference evidence="2 3" key="1">
    <citation type="submission" date="2019-03" db="EMBL/GenBank/DDBJ databases">
        <title>Genomic Encyclopedia of Type Strains, Phase IV (KMG-IV): sequencing the most valuable type-strain genomes for metagenomic binning, comparative biology and taxonomic classification.</title>
        <authorList>
            <person name="Goeker M."/>
        </authorList>
    </citation>
    <scope>NUCLEOTIDE SEQUENCE [LARGE SCALE GENOMIC DNA]</scope>
    <source>
        <strain evidence="2 3">DSM 45361</strain>
    </source>
</reference>
<name>A0A4R6S706_LABRH</name>
<dbReference type="Proteomes" id="UP000295444">
    <property type="component" value="Unassembled WGS sequence"/>
</dbReference>
<evidence type="ECO:0000313" key="3">
    <source>
        <dbReference type="Proteomes" id="UP000295444"/>
    </source>
</evidence>
<dbReference type="InterPro" id="IPR035897">
    <property type="entry name" value="Toll_tir_struct_dom_sf"/>
</dbReference>
<dbReference type="Gene3D" id="3.40.50.10140">
    <property type="entry name" value="Toll/interleukin-1 receptor homology (TIR) domain"/>
    <property type="match status" value="1"/>
</dbReference>
<proteinExistence type="predicted"/>
<dbReference type="InterPro" id="IPR000157">
    <property type="entry name" value="TIR_dom"/>
</dbReference>
<dbReference type="SUPFAM" id="SSF52200">
    <property type="entry name" value="Toll/Interleukin receptor TIR domain"/>
    <property type="match status" value="1"/>
</dbReference>
<feature type="domain" description="TIR" evidence="1">
    <location>
        <begin position="8"/>
        <end position="172"/>
    </location>
</feature>